<reference evidence="2" key="1">
    <citation type="submission" date="2021-02" db="EMBL/GenBank/DDBJ databases">
        <authorList>
            <person name="Nowell W R."/>
        </authorList>
    </citation>
    <scope>NUCLEOTIDE SEQUENCE</scope>
</reference>
<dbReference type="Pfam" id="PF01221">
    <property type="entry name" value="Dynein_light"/>
    <property type="match status" value="1"/>
</dbReference>
<dbReference type="EMBL" id="CAJOBJ010002144">
    <property type="protein sequence ID" value="CAF3913098.1"/>
    <property type="molecule type" value="Genomic_DNA"/>
</dbReference>
<organism evidence="2 3">
    <name type="scientific">Rotaria magnacalcarata</name>
    <dbReference type="NCBI Taxonomy" id="392030"/>
    <lineage>
        <taxon>Eukaryota</taxon>
        <taxon>Metazoa</taxon>
        <taxon>Spiralia</taxon>
        <taxon>Gnathifera</taxon>
        <taxon>Rotifera</taxon>
        <taxon>Eurotatoria</taxon>
        <taxon>Bdelloidea</taxon>
        <taxon>Philodinida</taxon>
        <taxon>Philodinidae</taxon>
        <taxon>Rotaria</taxon>
    </lineage>
</organism>
<gene>
    <name evidence="2" type="ORF">GIL414_LOCUS7172</name>
</gene>
<comment type="caution">
    <text evidence="2">The sequence shown here is derived from an EMBL/GenBank/DDBJ whole genome shotgun (WGS) entry which is preliminary data.</text>
</comment>
<evidence type="ECO:0000256" key="1">
    <source>
        <dbReference type="SAM" id="SignalP"/>
    </source>
</evidence>
<dbReference type="Gene3D" id="3.30.740.10">
    <property type="entry name" value="Protein Inhibitor Of Neuronal Nitric Oxide Synthase"/>
    <property type="match status" value="1"/>
</dbReference>
<dbReference type="SMART" id="SM01375">
    <property type="entry name" value="Dynein_light"/>
    <property type="match status" value="1"/>
</dbReference>
<dbReference type="GO" id="GO:0005868">
    <property type="term" value="C:cytoplasmic dynein complex"/>
    <property type="evidence" value="ECO:0007669"/>
    <property type="project" value="TreeGrafter"/>
</dbReference>
<proteinExistence type="predicted"/>
<dbReference type="InterPro" id="IPR001372">
    <property type="entry name" value="Dynein_light_chain_typ-1/2"/>
</dbReference>
<dbReference type="GO" id="GO:0045505">
    <property type="term" value="F:dynein intermediate chain binding"/>
    <property type="evidence" value="ECO:0007669"/>
    <property type="project" value="TreeGrafter"/>
</dbReference>
<dbReference type="SUPFAM" id="SSF54648">
    <property type="entry name" value="DLC"/>
    <property type="match status" value="1"/>
</dbReference>
<dbReference type="PANTHER" id="PTHR11886">
    <property type="entry name" value="DYNEIN LIGHT CHAIN"/>
    <property type="match status" value="1"/>
</dbReference>
<dbReference type="AlphaFoldDB" id="A0A8S2LY01"/>
<dbReference type="InterPro" id="IPR037177">
    <property type="entry name" value="DLC_sf"/>
</dbReference>
<evidence type="ECO:0000313" key="3">
    <source>
        <dbReference type="Proteomes" id="UP000681720"/>
    </source>
</evidence>
<sequence length="445" mass="50295">MFKSLFLCSTLNLIGLVVSKCVFRYDEVEKSPNRFEASDIVLSRDGHVMYVVFDNTYQIGAICTALGRSFNCTDRLLDWPDSSLNRKKSGFEGMTYNPTNGNHFVIQESIETDVKKVFKANVFEIHINTKASSPIRIVESCMVNWEFGSENKGFEGLEFAFHRSSGNTYLLGLCEANKCDHKSASINDGRIVVLKKQKATTTKSCLWEPVSTFDLPSSVHFNDYSAISIYHQESYELPTYVAVTSQENSQLWIGLIEELDQAPFFDASSLHKTTVYDLPRATQAGSNCQVKYCNIEGVAWRGKNQLILVSDKAKSDQHIDCIEKDQSMALNCFLLILFLCLSWILIEGGTINQPNVIVRVSNMTESMKQDAIRITKQAFVKFHGYSAKSRSSVAQYIRYQFESLHSSSWQCILGKDYALSIASENEKRIILDIDRVSILIFKGKC</sequence>
<accession>A0A8S2LY01</accession>
<keyword evidence="1" id="KW-0732">Signal</keyword>
<dbReference type="GO" id="GO:0007017">
    <property type="term" value="P:microtubule-based process"/>
    <property type="evidence" value="ECO:0007669"/>
    <property type="project" value="InterPro"/>
</dbReference>
<feature type="signal peptide" evidence="1">
    <location>
        <begin position="1"/>
        <end position="19"/>
    </location>
</feature>
<evidence type="ECO:0000313" key="2">
    <source>
        <dbReference type="EMBL" id="CAF3913098.1"/>
    </source>
</evidence>
<name>A0A8S2LY01_9BILA</name>
<protein>
    <submittedName>
        <fullName evidence="2">Uncharacterized protein</fullName>
    </submittedName>
</protein>
<dbReference type="Proteomes" id="UP000681720">
    <property type="component" value="Unassembled WGS sequence"/>
</dbReference>
<dbReference type="PANTHER" id="PTHR11886:SF35">
    <property type="entry name" value="DYNEIN LIGHT CHAIN"/>
    <property type="match status" value="1"/>
</dbReference>
<feature type="chain" id="PRO_5035810833" evidence="1">
    <location>
        <begin position="20"/>
        <end position="445"/>
    </location>
</feature>